<reference evidence="1" key="1">
    <citation type="journal article" date="2021" name="Environ. Microbiol.">
        <title>Gene family expansions and transcriptome signatures uncover fungal adaptations to wood decay.</title>
        <authorList>
            <person name="Hage H."/>
            <person name="Miyauchi S."/>
            <person name="Viragh M."/>
            <person name="Drula E."/>
            <person name="Min B."/>
            <person name="Chaduli D."/>
            <person name="Navarro D."/>
            <person name="Favel A."/>
            <person name="Norest M."/>
            <person name="Lesage-Meessen L."/>
            <person name="Balint B."/>
            <person name="Merenyi Z."/>
            <person name="de Eugenio L."/>
            <person name="Morin E."/>
            <person name="Martinez A.T."/>
            <person name="Baldrian P."/>
            <person name="Stursova M."/>
            <person name="Martinez M.J."/>
            <person name="Novotny C."/>
            <person name="Magnuson J.K."/>
            <person name="Spatafora J.W."/>
            <person name="Maurice S."/>
            <person name="Pangilinan J."/>
            <person name="Andreopoulos W."/>
            <person name="LaButti K."/>
            <person name="Hundley H."/>
            <person name="Na H."/>
            <person name="Kuo A."/>
            <person name="Barry K."/>
            <person name="Lipzen A."/>
            <person name="Henrissat B."/>
            <person name="Riley R."/>
            <person name="Ahrendt S."/>
            <person name="Nagy L.G."/>
            <person name="Grigoriev I.V."/>
            <person name="Martin F."/>
            <person name="Rosso M.N."/>
        </authorList>
    </citation>
    <scope>NUCLEOTIDE SEQUENCE</scope>
    <source>
        <strain evidence="1">CBS 384.51</strain>
    </source>
</reference>
<dbReference type="Proteomes" id="UP001055072">
    <property type="component" value="Unassembled WGS sequence"/>
</dbReference>
<protein>
    <submittedName>
        <fullName evidence="1">Uncharacterized protein</fullName>
    </submittedName>
</protein>
<dbReference type="EMBL" id="MU274943">
    <property type="protein sequence ID" value="KAI0084400.1"/>
    <property type="molecule type" value="Genomic_DNA"/>
</dbReference>
<name>A0ACB8TQY6_9APHY</name>
<evidence type="ECO:0000313" key="1">
    <source>
        <dbReference type="EMBL" id="KAI0084400.1"/>
    </source>
</evidence>
<proteinExistence type="predicted"/>
<comment type="caution">
    <text evidence="1">The sequence shown here is derived from an EMBL/GenBank/DDBJ whole genome shotgun (WGS) entry which is preliminary data.</text>
</comment>
<keyword evidence="2" id="KW-1185">Reference proteome</keyword>
<gene>
    <name evidence="1" type="ORF">BDY19DRAFT_971707</name>
</gene>
<organism evidence="1 2">
    <name type="scientific">Irpex rosettiformis</name>
    <dbReference type="NCBI Taxonomy" id="378272"/>
    <lineage>
        <taxon>Eukaryota</taxon>
        <taxon>Fungi</taxon>
        <taxon>Dikarya</taxon>
        <taxon>Basidiomycota</taxon>
        <taxon>Agaricomycotina</taxon>
        <taxon>Agaricomycetes</taxon>
        <taxon>Polyporales</taxon>
        <taxon>Irpicaceae</taxon>
        <taxon>Irpex</taxon>
    </lineage>
</organism>
<accession>A0ACB8TQY6</accession>
<evidence type="ECO:0000313" key="2">
    <source>
        <dbReference type="Proteomes" id="UP001055072"/>
    </source>
</evidence>
<sequence length="109" mass="11700">MIASCSQPITRSVTLISTTLVARCETPMGPLCTLATTSSSPLLSLTQPMVALATGTRGPSDVCTAILQISPTRNCYRVCDCAHKSEQVKVTALRGHRIYVRERFVGAQC</sequence>